<dbReference type="AlphaFoldDB" id="A0A381WSU0"/>
<gene>
    <name evidence="1" type="ORF">METZ01_LOCUS107851</name>
</gene>
<evidence type="ECO:0008006" key="2">
    <source>
        <dbReference type="Google" id="ProtNLM"/>
    </source>
</evidence>
<accession>A0A381WSU0</accession>
<name>A0A381WSU0_9ZZZZ</name>
<organism evidence="1">
    <name type="scientific">marine metagenome</name>
    <dbReference type="NCBI Taxonomy" id="408172"/>
    <lineage>
        <taxon>unclassified sequences</taxon>
        <taxon>metagenomes</taxon>
        <taxon>ecological metagenomes</taxon>
    </lineage>
</organism>
<protein>
    <recommendedName>
        <fullName evidence="2">DUF1653 domain-containing protein</fullName>
    </recommendedName>
</protein>
<sequence length="77" mass="8847">MTEKIKIGTLIQHKSSHKIAKITDLYYPPDNPYVVSLSYQYVGSDYTRSVTDTELESFIEKWDVLDAEPQENKPIPA</sequence>
<evidence type="ECO:0000313" key="1">
    <source>
        <dbReference type="EMBL" id="SVA54997.1"/>
    </source>
</evidence>
<proteinExistence type="predicted"/>
<reference evidence="1" key="1">
    <citation type="submission" date="2018-05" db="EMBL/GenBank/DDBJ databases">
        <authorList>
            <person name="Lanie J.A."/>
            <person name="Ng W.-L."/>
            <person name="Kazmierczak K.M."/>
            <person name="Andrzejewski T.M."/>
            <person name="Davidsen T.M."/>
            <person name="Wayne K.J."/>
            <person name="Tettelin H."/>
            <person name="Glass J.I."/>
            <person name="Rusch D."/>
            <person name="Podicherti R."/>
            <person name="Tsui H.-C.T."/>
            <person name="Winkler M.E."/>
        </authorList>
    </citation>
    <scope>NUCLEOTIDE SEQUENCE</scope>
</reference>
<dbReference type="EMBL" id="UINC01012616">
    <property type="protein sequence ID" value="SVA54997.1"/>
    <property type="molecule type" value="Genomic_DNA"/>
</dbReference>